<dbReference type="EMBL" id="CAJVPM010017792">
    <property type="protein sequence ID" value="CAG8621711.1"/>
    <property type="molecule type" value="Genomic_DNA"/>
</dbReference>
<comment type="caution">
    <text evidence="1">The sequence shown here is derived from an EMBL/GenBank/DDBJ whole genome shotgun (WGS) entry which is preliminary data.</text>
</comment>
<proteinExistence type="predicted"/>
<evidence type="ECO:0000313" key="1">
    <source>
        <dbReference type="EMBL" id="CAG8621711.1"/>
    </source>
</evidence>
<accession>A0ACA9MY29</accession>
<evidence type="ECO:0000313" key="2">
    <source>
        <dbReference type="Proteomes" id="UP000789860"/>
    </source>
</evidence>
<name>A0ACA9MY29_9GLOM</name>
<feature type="non-terminal residue" evidence="1">
    <location>
        <position position="1"/>
    </location>
</feature>
<sequence>TPIAKHLRDQNFVVFDFTKAIDDPLAIRLGWNTPLKLDE</sequence>
<reference evidence="1" key="1">
    <citation type="submission" date="2021-06" db="EMBL/GenBank/DDBJ databases">
        <authorList>
            <person name="Kallberg Y."/>
            <person name="Tangrot J."/>
            <person name="Rosling A."/>
        </authorList>
    </citation>
    <scope>NUCLEOTIDE SEQUENCE</scope>
    <source>
        <strain evidence="1">AU212A</strain>
    </source>
</reference>
<gene>
    <name evidence="1" type="ORF">SCALOS_LOCUS7668</name>
</gene>
<organism evidence="1 2">
    <name type="scientific">Scutellospora calospora</name>
    <dbReference type="NCBI Taxonomy" id="85575"/>
    <lineage>
        <taxon>Eukaryota</taxon>
        <taxon>Fungi</taxon>
        <taxon>Fungi incertae sedis</taxon>
        <taxon>Mucoromycota</taxon>
        <taxon>Glomeromycotina</taxon>
        <taxon>Glomeromycetes</taxon>
        <taxon>Diversisporales</taxon>
        <taxon>Gigasporaceae</taxon>
        <taxon>Scutellospora</taxon>
    </lineage>
</organism>
<dbReference type="Proteomes" id="UP000789860">
    <property type="component" value="Unassembled WGS sequence"/>
</dbReference>
<keyword evidence="2" id="KW-1185">Reference proteome</keyword>
<protein>
    <submittedName>
        <fullName evidence="1">5167_t:CDS:1</fullName>
    </submittedName>
</protein>